<evidence type="ECO:0000256" key="1">
    <source>
        <dbReference type="ARBA" id="ARBA00022692"/>
    </source>
</evidence>
<dbReference type="RefSeq" id="WP_343927816.1">
    <property type="nucleotide sequence ID" value="NZ_BAAAEN010000012.1"/>
</dbReference>
<dbReference type="InterPro" id="IPR011701">
    <property type="entry name" value="MFS"/>
</dbReference>
<feature type="transmembrane region" description="Helical" evidence="4">
    <location>
        <begin position="292"/>
        <end position="311"/>
    </location>
</feature>
<feature type="transmembrane region" description="Helical" evidence="4">
    <location>
        <begin position="75"/>
        <end position="94"/>
    </location>
</feature>
<feature type="transmembrane region" description="Helical" evidence="4">
    <location>
        <begin position="130"/>
        <end position="148"/>
    </location>
</feature>
<dbReference type="SUPFAM" id="SSF103473">
    <property type="entry name" value="MFS general substrate transporter"/>
    <property type="match status" value="1"/>
</dbReference>
<comment type="caution">
    <text evidence="5">The sequence shown here is derived from an EMBL/GenBank/DDBJ whole genome shotgun (WGS) entry which is preliminary data.</text>
</comment>
<feature type="transmembrane region" description="Helical" evidence="4">
    <location>
        <begin position="100"/>
        <end position="118"/>
    </location>
</feature>
<keyword evidence="3 4" id="KW-0472">Membrane</keyword>
<evidence type="ECO:0000256" key="4">
    <source>
        <dbReference type="SAM" id="Phobius"/>
    </source>
</evidence>
<feature type="transmembrane region" description="Helical" evidence="4">
    <location>
        <begin position="12"/>
        <end position="33"/>
    </location>
</feature>
<evidence type="ECO:0000256" key="2">
    <source>
        <dbReference type="ARBA" id="ARBA00022989"/>
    </source>
</evidence>
<reference evidence="5 6" key="1">
    <citation type="journal article" date="2019" name="Int. J. Syst. Evol. Microbiol.">
        <title>The Global Catalogue of Microorganisms (GCM) 10K type strain sequencing project: providing services to taxonomists for standard genome sequencing and annotation.</title>
        <authorList>
            <consortium name="The Broad Institute Genomics Platform"/>
            <consortium name="The Broad Institute Genome Sequencing Center for Infectious Disease"/>
            <person name="Wu L."/>
            <person name="Ma J."/>
        </authorList>
    </citation>
    <scope>NUCLEOTIDE SEQUENCE [LARGE SCALE GENOMIC DNA]</scope>
    <source>
        <strain evidence="5 6">JCM 14330</strain>
    </source>
</reference>
<keyword evidence="2 4" id="KW-1133">Transmembrane helix</keyword>
<feature type="transmembrane region" description="Helical" evidence="4">
    <location>
        <begin position="241"/>
        <end position="260"/>
    </location>
</feature>
<evidence type="ECO:0000256" key="3">
    <source>
        <dbReference type="ARBA" id="ARBA00023136"/>
    </source>
</evidence>
<protein>
    <submittedName>
        <fullName evidence="5">MFS transporter</fullName>
    </submittedName>
</protein>
<feature type="transmembrane region" description="Helical" evidence="4">
    <location>
        <begin position="201"/>
        <end position="221"/>
    </location>
</feature>
<name>A0ABN1C5Q5_9BURK</name>
<keyword evidence="6" id="KW-1185">Reference proteome</keyword>
<feature type="transmembrane region" description="Helical" evidence="4">
    <location>
        <begin position="323"/>
        <end position="341"/>
    </location>
</feature>
<evidence type="ECO:0000313" key="5">
    <source>
        <dbReference type="EMBL" id="GAA0512329.1"/>
    </source>
</evidence>
<feature type="transmembrane region" description="Helical" evidence="4">
    <location>
        <begin position="160"/>
        <end position="180"/>
    </location>
</feature>
<dbReference type="Gene3D" id="1.20.1250.20">
    <property type="entry name" value="MFS general substrate transporter like domains"/>
    <property type="match status" value="2"/>
</dbReference>
<feature type="transmembrane region" description="Helical" evidence="4">
    <location>
        <begin position="45"/>
        <end position="63"/>
    </location>
</feature>
<dbReference type="Proteomes" id="UP001501706">
    <property type="component" value="Unassembled WGS sequence"/>
</dbReference>
<proteinExistence type="predicted"/>
<accession>A0ABN1C5Q5</accession>
<dbReference type="InterPro" id="IPR036259">
    <property type="entry name" value="MFS_trans_sf"/>
</dbReference>
<organism evidence="5 6">
    <name type="scientific">Pigmentiphaga daeguensis</name>
    <dbReference type="NCBI Taxonomy" id="414049"/>
    <lineage>
        <taxon>Bacteria</taxon>
        <taxon>Pseudomonadati</taxon>
        <taxon>Pseudomonadota</taxon>
        <taxon>Betaproteobacteria</taxon>
        <taxon>Burkholderiales</taxon>
        <taxon>Alcaligenaceae</taxon>
        <taxon>Pigmentiphaga</taxon>
    </lineage>
</organism>
<feature type="transmembrane region" description="Helical" evidence="4">
    <location>
        <begin position="267"/>
        <end position="286"/>
    </location>
</feature>
<dbReference type="EMBL" id="BAAAEN010000012">
    <property type="protein sequence ID" value="GAA0512329.1"/>
    <property type="molecule type" value="Genomic_DNA"/>
</dbReference>
<evidence type="ECO:0000313" key="6">
    <source>
        <dbReference type="Proteomes" id="UP001501706"/>
    </source>
</evidence>
<feature type="transmembrane region" description="Helical" evidence="4">
    <location>
        <begin position="353"/>
        <end position="374"/>
    </location>
</feature>
<keyword evidence="1 4" id="KW-0812">Transmembrane</keyword>
<sequence length="386" mass="39476">MNDIQRWPARSALMVAHCAGMVDLVALPVWVGTLMSRYGLDAQQAGALATLFLAGAVLASAWLAPRFHGLNGRWIAPAAFGTAALAFFACSQVSQFGALAALHLAGGLANGVGLSVTHGTVARTGNPQRLFGIMQTMLGVFGVIFMAATPQLIGALGGPALFGVFGGVMLVASLVTGLFFPDVAAAGGQQAVSRKAAKLPASVWFGIWGISVMAIVQGMVFSFMERMGADRGFSVSQLNGLLIAVGLFNLLPGVIAALFQARINARVVVLCGATAQGVLAMLLASSTAFEPYAAAGAVFVAVMVFTHIFAFGQFAALDPSGRAAAATPAMTMIGAAVGPILGGTLVKLSGYPALGMAALVLDVLAFALFMRLALRPAASYAESPVR</sequence>
<dbReference type="Pfam" id="PF07690">
    <property type="entry name" value="MFS_1"/>
    <property type="match status" value="1"/>
</dbReference>
<gene>
    <name evidence="5" type="ORF">GCM10009097_32060</name>
</gene>